<dbReference type="EMBL" id="FOUU01000015">
    <property type="protein sequence ID" value="SFN10505.1"/>
    <property type="molecule type" value="Genomic_DNA"/>
</dbReference>
<proteinExistence type="predicted"/>
<dbReference type="AlphaFoldDB" id="A0A1I4WAR7"/>
<evidence type="ECO:0000313" key="1">
    <source>
        <dbReference type="EMBL" id="SFN10505.1"/>
    </source>
</evidence>
<keyword evidence="2" id="KW-1185">Reference proteome</keyword>
<accession>A0A1I4WAR7</accession>
<name>A0A1I4WAR7_9BACT</name>
<reference evidence="1 2" key="1">
    <citation type="submission" date="2016-10" db="EMBL/GenBank/DDBJ databases">
        <authorList>
            <person name="de Groot N.N."/>
        </authorList>
    </citation>
    <scope>NUCLEOTIDE SEQUENCE [LARGE SCALE GENOMIC DNA]</scope>
    <source>
        <strain evidence="1 2">DSM 9990</strain>
    </source>
</reference>
<evidence type="ECO:0000313" key="2">
    <source>
        <dbReference type="Proteomes" id="UP000199611"/>
    </source>
</evidence>
<protein>
    <submittedName>
        <fullName evidence="1">Uncharacterized protein</fullName>
    </submittedName>
</protein>
<dbReference type="Proteomes" id="UP000199611">
    <property type="component" value="Unassembled WGS sequence"/>
</dbReference>
<sequence>MGLTNKASGLYRLQKQPLDASINSVHRNRQSPEVTRSSLCRFYFSQECATDTSLSV</sequence>
<gene>
    <name evidence="1" type="ORF">SAMN05660836_02676</name>
</gene>
<organism evidence="1 2">
    <name type="scientific">Thermodesulforhabdus norvegica</name>
    <dbReference type="NCBI Taxonomy" id="39841"/>
    <lineage>
        <taxon>Bacteria</taxon>
        <taxon>Pseudomonadati</taxon>
        <taxon>Thermodesulfobacteriota</taxon>
        <taxon>Syntrophobacteria</taxon>
        <taxon>Syntrophobacterales</taxon>
        <taxon>Thermodesulforhabdaceae</taxon>
        <taxon>Thermodesulforhabdus</taxon>
    </lineage>
</organism>